<dbReference type="Pfam" id="PF21315">
    <property type="entry name" value="FAN1_HTH"/>
    <property type="match status" value="1"/>
</dbReference>
<dbReference type="InterPro" id="IPR049125">
    <property type="entry name" value="FAN1-like_WH"/>
</dbReference>
<protein>
    <recommendedName>
        <fullName evidence="5">phosphodiesterase I</fullName>
        <ecNumber evidence="5">3.1.4.1</ecNumber>
    </recommendedName>
</protein>
<evidence type="ECO:0000256" key="8">
    <source>
        <dbReference type="ARBA" id="ARBA00022801"/>
    </source>
</evidence>
<comment type="cofactor">
    <cofactor evidence="2">
        <name>Mn(2+)</name>
        <dbReference type="ChEBI" id="CHEBI:29035"/>
    </cofactor>
</comment>
<dbReference type="PANTHER" id="PTHR15749">
    <property type="entry name" value="FANCONI-ASSOCIATED NUCLEASE 1"/>
    <property type="match status" value="1"/>
</dbReference>
<feature type="domain" description="VRR-NUC" evidence="11">
    <location>
        <begin position="461"/>
        <end position="573"/>
    </location>
</feature>
<dbReference type="RefSeq" id="WP_253529755.1">
    <property type="nucleotide sequence ID" value="NZ_JAMZEL010000007.1"/>
</dbReference>
<dbReference type="Pfam" id="PF08774">
    <property type="entry name" value="VRR_NUC"/>
    <property type="match status" value="1"/>
</dbReference>
<dbReference type="EC" id="3.1.4.1" evidence="5"/>
<dbReference type="SMART" id="SM00990">
    <property type="entry name" value="VRR_NUC"/>
    <property type="match status" value="1"/>
</dbReference>
<dbReference type="InterPro" id="IPR014883">
    <property type="entry name" value="VRR_NUC"/>
</dbReference>
<dbReference type="Gene3D" id="3.40.1350.10">
    <property type="match status" value="1"/>
</dbReference>
<evidence type="ECO:0000256" key="3">
    <source>
        <dbReference type="ARBA" id="ARBA00001946"/>
    </source>
</evidence>
<dbReference type="EMBL" id="JAMZEL010000007">
    <property type="protein sequence ID" value="MCP1384323.1"/>
    <property type="molecule type" value="Genomic_DNA"/>
</dbReference>
<reference evidence="12 13" key="1">
    <citation type="submission" date="2022-06" db="EMBL/GenBank/DDBJ databases">
        <title>Runella sp. S5 genome sequencing.</title>
        <authorList>
            <person name="Park S."/>
        </authorList>
    </citation>
    <scope>NUCLEOTIDE SEQUENCE [LARGE SCALE GENOMIC DNA]</scope>
    <source>
        <strain evidence="12 13">S5</strain>
    </source>
</reference>
<dbReference type="PANTHER" id="PTHR15749:SF4">
    <property type="entry name" value="FANCONI-ASSOCIATED NUCLEASE 1"/>
    <property type="match status" value="1"/>
</dbReference>
<evidence type="ECO:0000256" key="4">
    <source>
        <dbReference type="ARBA" id="ARBA00005533"/>
    </source>
</evidence>
<evidence type="ECO:0000256" key="6">
    <source>
        <dbReference type="ARBA" id="ARBA00022722"/>
    </source>
</evidence>
<name>A0ABT1FRE1_9BACT</name>
<evidence type="ECO:0000256" key="7">
    <source>
        <dbReference type="ARBA" id="ARBA00022723"/>
    </source>
</evidence>
<keyword evidence="9" id="KW-0460">Magnesium</keyword>
<sequence>MESIPSREPAAPTELPPKYYLDYFLFLVTFVERLYGDILNTNEKEFIRGFRALSEDAQCLFVRFSNRRGLFFRTSKLKYNEIEDIPAALYELEDTGFIKELSAQHETYALEILNLFTKEEWIKLAPPTELSLKPLKKPDLIRYLNHTYTFGLLVDQINSGNMSDGLKPSDIFPDTVIKVGFEVEVMMLKFLFFGNRHADMTEFVVRDLGKVNFERYRDDAYTARFPTRQDAEDKLMVSLTAEQFYEMQEAATPPEEIFDWFMNWQASIHTLGEVAQSGYIKLINRIGMYLERQKLPEQALTVYQLTDHIPSRERRVRLLHRMGYLEEAIALCEAIAQDPQNADERFFALDFREKIANAKKRVKKSVTRFLQDSESVQISIDFKYRVEQGVVEHFINNGRVAVHAENYPWRGLFGLIFWDIIYDTNVQAIHHPLQRMPSDFYQPDFYRKRVTQIRQRLSELETSEKIAQILESTFIEKFGIANVLVDWNEVLLELVKLMALNLTPMQLRAILLEMATNLRENTRGFPDLMVWDEKGLELIEVKSPTDHLSSQQLHWMHFMADLGVKARVLRVEWEMPAASTNHQAI</sequence>
<dbReference type="Proteomes" id="UP001204772">
    <property type="component" value="Unassembled WGS sequence"/>
</dbReference>
<evidence type="ECO:0000256" key="5">
    <source>
        <dbReference type="ARBA" id="ARBA00012029"/>
    </source>
</evidence>
<comment type="similarity">
    <text evidence="4">Belongs to the FAN1 family.</text>
</comment>
<gene>
    <name evidence="12" type="ORF">NCI00_17905</name>
</gene>
<keyword evidence="7" id="KW-0479">Metal-binding</keyword>
<dbReference type="InterPro" id="IPR033315">
    <property type="entry name" value="Fan1-like"/>
</dbReference>
<organism evidence="12 13">
    <name type="scientific">Runella salmonicolor</name>
    <dbReference type="NCBI Taxonomy" id="2950278"/>
    <lineage>
        <taxon>Bacteria</taxon>
        <taxon>Pseudomonadati</taxon>
        <taxon>Bacteroidota</taxon>
        <taxon>Cytophagia</taxon>
        <taxon>Cytophagales</taxon>
        <taxon>Spirosomataceae</taxon>
        <taxon>Runella</taxon>
    </lineage>
</organism>
<evidence type="ECO:0000256" key="2">
    <source>
        <dbReference type="ARBA" id="ARBA00001936"/>
    </source>
</evidence>
<keyword evidence="8" id="KW-0378">Hydrolase</keyword>
<evidence type="ECO:0000256" key="9">
    <source>
        <dbReference type="ARBA" id="ARBA00022842"/>
    </source>
</evidence>
<proteinExistence type="inferred from homology"/>
<keyword evidence="10" id="KW-0464">Manganese</keyword>
<keyword evidence="13" id="KW-1185">Reference proteome</keyword>
<comment type="cofactor">
    <cofactor evidence="3">
        <name>Mg(2+)</name>
        <dbReference type="ChEBI" id="CHEBI:18420"/>
    </cofactor>
</comment>
<accession>A0ABT1FRE1</accession>
<evidence type="ECO:0000256" key="1">
    <source>
        <dbReference type="ARBA" id="ARBA00000983"/>
    </source>
</evidence>
<comment type="catalytic activity">
    <reaction evidence="1">
        <text>Hydrolytically removes 5'-nucleotides successively from the 3'-hydroxy termini of 3'-hydroxy-terminated oligonucleotides.</text>
        <dbReference type="EC" id="3.1.4.1"/>
    </reaction>
</comment>
<evidence type="ECO:0000259" key="11">
    <source>
        <dbReference type="SMART" id="SM00990"/>
    </source>
</evidence>
<comment type="caution">
    <text evidence="12">The sequence shown here is derived from an EMBL/GenBank/DDBJ whole genome shotgun (WGS) entry which is preliminary data.</text>
</comment>
<keyword evidence="6" id="KW-0540">Nuclease</keyword>
<dbReference type="InterPro" id="IPR011856">
    <property type="entry name" value="tRNA_endonuc-like_dom_sf"/>
</dbReference>
<evidence type="ECO:0000313" key="13">
    <source>
        <dbReference type="Proteomes" id="UP001204772"/>
    </source>
</evidence>
<evidence type="ECO:0000313" key="12">
    <source>
        <dbReference type="EMBL" id="MCP1384323.1"/>
    </source>
</evidence>
<evidence type="ECO:0000256" key="10">
    <source>
        <dbReference type="ARBA" id="ARBA00023211"/>
    </source>
</evidence>